<feature type="non-terminal residue" evidence="2">
    <location>
        <position position="1"/>
    </location>
</feature>
<protein>
    <submittedName>
        <fullName evidence="2">Uncharacterized protein</fullName>
    </submittedName>
</protein>
<evidence type="ECO:0000313" key="2">
    <source>
        <dbReference type="EMBL" id="CAA9255397.1"/>
    </source>
</evidence>
<feature type="region of interest" description="Disordered" evidence="1">
    <location>
        <begin position="1"/>
        <end position="21"/>
    </location>
</feature>
<reference evidence="2" key="1">
    <citation type="submission" date="2020-02" db="EMBL/GenBank/DDBJ databases">
        <authorList>
            <person name="Meier V. D."/>
        </authorList>
    </citation>
    <scope>NUCLEOTIDE SEQUENCE</scope>
    <source>
        <strain evidence="2">AVDCRST_MAG93</strain>
    </source>
</reference>
<dbReference type="EMBL" id="CADCTR010000660">
    <property type="protein sequence ID" value="CAA9255397.1"/>
    <property type="molecule type" value="Genomic_DNA"/>
</dbReference>
<gene>
    <name evidence="2" type="ORF">AVDCRST_MAG93-1944</name>
</gene>
<feature type="non-terminal residue" evidence="2">
    <location>
        <position position="56"/>
    </location>
</feature>
<organism evidence="2">
    <name type="scientific">uncultured Chloroflexia bacterium</name>
    <dbReference type="NCBI Taxonomy" id="1672391"/>
    <lineage>
        <taxon>Bacteria</taxon>
        <taxon>Bacillati</taxon>
        <taxon>Chloroflexota</taxon>
        <taxon>Chloroflexia</taxon>
        <taxon>environmental samples</taxon>
    </lineage>
</organism>
<name>A0A6J4INU4_9CHLR</name>
<dbReference type="AlphaFoldDB" id="A0A6J4INU4"/>
<sequence length="56" mass="5713">AGLAQLPRRSADGSTPAAGRVPHALLRLVEPVGKVKIVPTVRGGNDPVQFDEGAAV</sequence>
<accession>A0A6J4INU4</accession>
<proteinExistence type="predicted"/>
<evidence type="ECO:0000256" key="1">
    <source>
        <dbReference type="SAM" id="MobiDB-lite"/>
    </source>
</evidence>